<evidence type="ECO:0000313" key="2">
    <source>
        <dbReference type="EMBL" id="THU68720.1"/>
    </source>
</evidence>
<gene>
    <name evidence="2" type="ORF">C4D60_Mb08t06830</name>
</gene>
<evidence type="ECO:0000256" key="1">
    <source>
        <dbReference type="SAM" id="MobiDB-lite"/>
    </source>
</evidence>
<reference evidence="2 3" key="1">
    <citation type="journal article" date="2019" name="Nat. Plants">
        <title>Genome sequencing of Musa balbisiana reveals subgenome evolution and function divergence in polyploid bananas.</title>
        <authorList>
            <person name="Yao X."/>
        </authorList>
    </citation>
    <scope>NUCLEOTIDE SEQUENCE [LARGE SCALE GENOMIC DNA]</scope>
    <source>
        <strain evidence="3">cv. DH-PKW</strain>
        <tissue evidence="2">Leaves</tissue>
    </source>
</reference>
<proteinExistence type="predicted"/>
<name>A0A4S8K1W1_MUSBA</name>
<evidence type="ECO:0000313" key="3">
    <source>
        <dbReference type="Proteomes" id="UP000317650"/>
    </source>
</evidence>
<feature type="region of interest" description="Disordered" evidence="1">
    <location>
        <begin position="1"/>
        <end position="20"/>
    </location>
</feature>
<protein>
    <submittedName>
        <fullName evidence="2">Uncharacterized protein</fullName>
    </submittedName>
</protein>
<keyword evidence="3" id="KW-1185">Reference proteome</keyword>
<sequence length="84" mass="9258">MHGAHRASLRRPVTIEAPMPVQEQSPFGVAVLTIRGVNSPGGEEDGPPWLPWKRTSPTAEVEVEVSWRRFGLLRSLEVAPSDVM</sequence>
<dbReference type="Proteomes" id="UP000317650">
    <property type="component" value="Chromosome 8"/>
</dbReference>
<dbReference type="AlphaFoldDB" id="A0A4S8K1W1"/>
<accession>A0A4S8K1W1</accession>
<comment type="caution">
    <text evidence="2">The sequence shown here is derived from an EMBL/GenBank/DDBJ whole genome shotgun (WGS) entry which is preliminary data.</text>
</comment>
<dbReference type="EMBL" id="PYDT01000002">
    <property type="protein sequence ID" value="THU68720.1"/>
    <property type="molecule type" value="Genomic_DNA"/>
</dbReference>
<organism evidence="2 3">
    <name type="scientific">Musa balbisiana</name>
    <name type="common">Banana</name>
    <dbReference type="NCBI Taxonomy" id="52838"/>
    <lineage>
        <taxon>Eukaryota</taxon>
        <taxon>Viridiplantae</taxon>
        <taxon>Streptophyta</taxon>
        <taxon>Embryophyta</taxon>
        <taxon>Tracheophyta</taxon>
        <taxon>Spermatophyta</taxon>
        <taxon>Magnoliopsida</taxon>
        <taxon>Liliopsida</taxon>
        <taxon>Zingiberales</taxon>
        <taxon>Musaceae</taxon>
        <taxon>Musa</taxon>
    </lineage>
</organism>